<name>A0AA40WEL0_LEPIR</name>
<protein>
    <submittedName>
        <fullName evidence="1">DNA processing protein DprA</fullName>
    </submittedName>
</protein>
<evidence type="ECO:0000313" key="2">
    <source>
        <dbReference type="Proteomes" id="UP000644282"/>
    </source>
</evidence>
<evidence type="ECO:0000313" key="1">
    <source>
        <dbReference type="EMBL" id="MBE8431956.1"/>
    </source>
</evidence>
<proteinExistence type="predicted"/>
<accession>A0AA40WEL0</accession>
<dbReference type="Proteomes" id="UP000644282">
    <property type="component" value="Unassembled WGS sequence"/>
</dbReference>
<feature type="non-terminal residue" evidence="1">
    <location>
        <position position="66"/>
    </location>
</feature>
<organism evidence="1 2">
    <name type="scientific">Leptospira interrogans serovar Pomona</name>
    <dbReference type="NCBI Taxonomy" id="44276"/>
    <lineage>
        <taxon>Bacteria</taxon>
        <taxon>Pseudomonadati</taxon>
        <taxon>Spirochaetota</taxon>
        <taxon>Spirochaetia</taxon>
        <taxon>Leptospirales</taxon>
        <taxon>Leptospiraceae</taxon>
        <taxon>Leptospira</taxon>
    </lineage>
</organism>
<reference evidence="1" key="1">
    <citation type="submission" date="2020-10" db="EMBL/GenBank/DDBJ databases">
        <title>New Zealand Leptospira genomics.</title>
        <authorList>
            <person name="Wilkinson D.A."/>
            <person name="Nisa S."/>
            <person name="Moinet M."/>
            <person name="Benschop J."/>
        </authorList>
    </citation>
    <scope>NUCLEOTIDE SEQUENCE</scope>
    <source>
        <strain evidence="1">ESR8</strain>
    </source>
</reference>
<dbReference type="EMBL" id="JADDXF010000135">
    <property type="protein sequence ID" value="MBE8431956.1"/>
    <property type="molecule type" value="Genomic_DNA"/>
</dbReference>
<dbReference type="AlphaFoldDB" id="A0AA40WEL0"/>
<gene>
    <name evidence="1" type="ORF">IQB77_19485</name>
</gene>
<sequence>MNPLILVDSYVSKFCSKNGIFKKLNSWANLNAYLERFLPSSVLRGALYASEKISNDLKKTGFSVLS</sequence>
<comment type="caution">
    <text evidence="1">The sequence shown here is derived from an EMBL/GenBank/DDBJ whole genome shotgun (WGS) entry which is preliminary data.</text>
</comment>